<dbReference type="EMBL" id="FMIQ01000021">
    <property type="protein sequence ID" value="SCM51727.1"/>
    <property type="molecule type" value="Genomic_DNA"/>
</dbReference>
<evidence type="ECO:0000313" key="3">
    <source>
        <dbReference type="Proteomes" id="UP000094844"/>
    </source>
</evidence>
<keyword evidence="1" id="KW-0732">Signal</keyword>
<feature type="signal peptide" evidence="1">
    <location>
        <begin position="1"/>
        <end position="25"/>
    </location>
</feature>
<feature type="chain" id="PRO_5008751777" description="DUF547 domain-containing protein" evidence="1">
    <location>
        <begin position="26"/>
        <end position="232"/>
    </location>
</feature>
<protein>
    <recommendedName>
        <fullName evidence="4">DUF547 domain-containing protein</fullName>
    </recommendedName>
</protein>
<sequence length="232" mass="27128">MNLAIKKKLKIFIFALTFSNVSATANNIKPSLDIAEADAKVKQLFTLYNDHKEHSIYQQFTDTLGAKVDENEFLTDLKNKHNTLGNLIKTKLIFSHSAYPSLIYLFYQSTYERTTLTEYFVLSRHHPMKELQFNTDYIDTHGILKNDEILDGKTKKAIMYIQTLRVLYNNSNYYIYYKNMDPETTEGILSKDDFISKMAIQKNKLGKYISSKVLFTKKNKIRHNYYNVPNTI</sequence>
<reference evidence="2 3" key="1">
    <citation type="submission" date="2016-09" db="EMBL/GenBank/DDBJ databases">
        <authorList>
            <person name="Capua I."/>
            <person name="De Benedictis P."/>
            <person name="Joannis T."/>
            <person name="Lombin L.H."/>
            <person name="Cattoli G."/>
        </authorList>
    </citation>
    <scope>NUCLEOTIDE SEQUENCE [LARGE SCALE GENOMIC DNA]</scope>
    <source>
        <strain evidence="2 3">GB001</strain>
    </source>
</reference>
<evidence type="ECO:0000313" key="2">
    <source>
        <dbReference type="EMBL" id="SCM51727.1"/>
    </source>
</evidence>
<evidence type="ECO:0000256" key="1">
    <source>
        <dbReference type="SAM" id="SignalP"/>
    </source>
</evidence>
<gene>
    <name evidence="2" type="ORF">BN1044_01195</name>
</gene>
<organism evidence="2 3">
    <name type="scientific">Hafnia alvei</name>
    <dbReference type="NCBI Taxonomy" id="569"/>
    <lineage>
        <taxon>Bacteria</taxon>
        <taxon>Pseudomonadati</taxon>
        <taxon>Pseudomonadota</taxon>
        <taxon>Gammaproteobacteria</taxon>
        <taxon>Enterobacterales</taxon>
        <taxon>Hafniaceae</taxon>
        <taxon>Hafnia</taxon>
    </lineage>
</organism>
<evidence type="ECO:0008006" key="4">
    <source>
        <dbReference type="Google" id="ProtNLM"/>
    </source>
</evidence>
<name>A0A1C6YXV2_HAFAL</name>
<dbReference type="Proteomes" id="UP000094844">
    <property type="component" value="Unassembled WGS sequence"/>
</dbReference>
<dbReference type="AlphaFoldDB" id="A0A1C6YXV2"/>
<proteinExistence type="predicted"/>
<dbReference type="RefSeq" id="WP_072307948.1">
    <property type="nucleotide sequence ID" value="NZ_FMIQ01000021.1"/>
</dbReference>
<accession>A0A1C6YXV2</accession>